<dbReference type="CDD" id="cd02440">
    <property type="entry name" value="AdoMet_MTases"/>
    <property type="match status" value="1"/>
</dbReference>
<dbReference type="EMBL" id="AZIL01000279">
    <property type="protein sequence ID" value="EWM28597.1"/>
    <property type="molecule type" value="Genomic_DNA"/>
</dbReference>
<dbReference type="Proteomes" id="UP000019335">
    <property type="component" value="Chromosome 4"/>
</dbReference>
<organism evidence="2 3">
    <name type="scientific">Nannochloropsis gaditana</name>
    <dbReference type="NCBI Taxonomy" id="72520"/>
    <lineage>
        <taxon>Eukaryota</taxon>
        <taxon>Sar</taxon>
        <taxon>Stramenopiles</taxon>
        <taxon>Ochrophyta</taxon>
        <taxon>Eustigmatophyceae</taxon>
        <taxon>Eustigmatales</taxon>
        <taxon>Monodopsidaceae</taxon>
        <taxon>Nannochloropsis</taxon>
    </lineage>
</organism>
<sequence>MVPGIPFGLQSLLDEKLRSEIFDAGTAFAFGHDESFMPGHRHCLVTRKALQKESDIFLCDHLWSFPGTTNPAQARGLLAKMERGSKLEMRLRDILDMEEDENENLEHLVERMWPLIGRYSYQSREAGMSQIMYIMDEVGSRFCEVLPRRSLGISAADDKNPTEGKSENERNSAAFRCALVFHPDTREAFTVFWPRRDVTEGEIATCDNLPHGQAARLARLQVLSNASVDDTMEGGESEEKEAGGKISRKSIQASHHLRQFLESAGYCNVRQVNSLLGLEETYGRLLPVWEISDPRLRDAFVTQLAAAESRLESSATSATEGTELCPAGDFSILTFLIRFFLMGLPASRADLLRHIPDKTLLQQLDNIGLLLVEGPDGPFNDASSRDKTRVKSLVQIVPVPVGDTVNENDCAFLLTDFAQIGGLGEGFEPVMYVGPDSLGLVAATLGSQEKNGAMAPRRILDVCAGCGVQGIAAMLRTRMYGPPWEKGRQQQSGSKEAFPHELILLELNPRAARFAHFNAALNHLEAVTSVVVGDVNTVRIADLPCPVYDIVLSNPPYIPNPLQSVPKLHQYGDGGTTGEEVTQGVVSLAAQALSGNRTGGRLYTVGNLTNVDTLPDRVERWWCDGLQYGKRNEEQQGLQIKAYHGLKWSVAEYAALVHNHALEDTDALAHDLSAKKYREALEATGVRNVANGFVFVRCPPFEGDKARRMNSSGMESNAAATSSITSIAFTQNVIALQDQVWQVLAMGKDPEATETRRRLTEHWL</sequence>
<name>W7TR26_9STRA</name>
<evidence type="ECO:0000313" key="3">
    <source>
        <dbReference type="Proteomes" id="UP000019335"/>
    </source>
</evidence>
<accession>W7TR26</accession>
<dbReference type="GO" id="GO:0003676">
    <property type="term" value="F:nucleic acid binding"/>
    <property type="evidence" value="ECO:0007669"/>
    <property type="project" value="InterPro"/>
</dbReference>
<dbReference type="SUPFAM" id="SSF53335">
    <property type="entry name" value="S-adenosyl-L-methionine-dependent methyltransferases"/>
    <property type="match status" value="1"/>
</dbReference>
<dbReference type="AlphaFoldDB" id="W7TR26"/>
<gene>
    <name evidence="2" type="ORF">Naga_100009g22</name>
</gene>
<dbReference type="GO" id="GO:0005737">
    <property type="term" value="C:cytoplasm"/>
    <property type="evidence" value="ECO:0007669"/>
    <property type="project" value="TreeGrafter"/>
</dbReference>
<protein>
    <submittedName>
        <fullName evidence="2">Methyltransferase small</fullName>
    </submittedName>
</protein>
<dbReference type="GO" id="GO:0032259">
    <property type="term" value="P:methylation"/>
    <property type="evidence" value="ECO:0007669"/>
    <property type="project" value="UniProtKB-KW"/>
</dbReference>
<dbReference type="PROSITE" id="PS00092">
    <property type="entry name" value="N6_MTASE"/>
    <property type="match status" value="1"/>
</dbReference>
<dbReference type="GO" id="GO:0008168">
    <property type="term" value="F:methyltransferase activity"/>
    <property type="evidence" value="ECO:0007669"/>
    <property type="project" value="UniProtKB-KW"/>
</dbReference>
<proteinExistence type="predicted"/>
<keyword evidence="3" id="KW-1185">Reference proteome</keyword>
<feature type="region of interest" description="Disordered" evidence="1">
    <location>
        <begin position="229"/>
        <end position="248"/>
    </location>
</feature>
<keyword evidence="2" id="KW-0489">Methyltransferase</keyword>
<feature type="compositionally biased region" description="Acidic residues" evidence="1">
    <location>
        <begin position="230"/>
        <end position="239"/>
    </location>
</feature>
<dbReference type="InterPro" id="IPR027749">
    <property type="entry name" value="TTLL12"/>
</dbReference>
<evidence type="ECO:0000313" key="2">
    <source>
        <dbReference type="EMBL" id="EWM28597.1"/>
    </source>
</evidence>
<dbReference type="PANTHER" id="PTHR46088:SF1">
    <property type="entry name" value="TUBULIN--TYROSINE LIGASE-LIKE PROTEIN 12"/>
    <property type="match status" value="1"/>
</dbReference>
<dbReference type="Gene3D" id="3.40.50.150">
    <property type="entry name" value="Vaccinia Virus protein VP39"/>
    <property type="match status" value="1"/>
</dbReference>
<dbReference type="InterPro" id="IPR002052">
    <property type="entry name" value="DNA_methylase_N6_adenine_CS"/>
</dbReference>
<dbReference type="InterPro" id="IPR029063">
    <property type="entry name" value="SAM-dependent_MTases_sf"/>
</dbReference>
<comment type="caution">
    <text evidence="2">The sequence shown here is derived from an EMBL/GenBank/DDBJ whole genome shotgun (WGS) entry which is preliminary data.</text>
</comment>
<evidence type="ECO:0000256" key="1">
    <source>
        <dbReference type="SAM" id="MobiDB-lite"/>
    </source>
</evidence>
<reference evidence="2 3" key="1">
    <citation type="journal article" date="2014" name="Mol. Plant">
        <title>Chromosome Scale Genome Assembly and Transcriptome Profiling of Nannochloropsis gaditana in Nitrogen Depletion.</title>
        <authorList>
            <person name="Corteggiani Carpinelli E."/>
            <person name="Telatin A."/>
            <person name="Vitulo N."/>
            <person name="Forcato C."/>
            <person name="D'Angelo M."/>
            <person name="Schiavon R."/>
            <person name="Vezzi A."/>
            <person name="Giacometti G.M."/>
            <person name="Morosinotto T."/>
            <person name="Valle G."/>
        </authorList>
    </citation>
    <scope>NUCLEOTIDE SEQUENCE [LARGE SCALE GENOMIC DNA]</scope>
    <source>
        <strain evidence="2 3">B-31</strain>
    </source>
</reference>
<dbReference type="OrthoDB" id="269872at2759"/>
<dbReference type="PANTHER" id="PTHR46088">
    <property type="entry name" value="TUBULIN--TYROSINE LIGASE-LIKE PROTEIN 12"/>
    <property type="match status" value="1"/>
</dbReference>
<keyword evidence="2" id="KW-0808">Transferase</keyword>